<feature type="transmembrane region" description="Helical" evidence="1">
    <location>
        <begin position="120"/>
        <end position="137"/>
    </location>
</feature>
<dbReference type="eggNOG" id="COG3706">
    <property type="taxonomic scope" value="Bacteria"/>
</dbReference>
<evidence type="ECO:0000313" key="3">
    <source>
        <dbReference type="EMBL" id="ACR10651.1"/>
    </source>
</evidence>
<dbReference type="PROSITE" id="PS50887">
    <property type="entry name" value="GGDEF"/>
    <property type="match status" value="1"/>
</dbReference>
<dbReference type="CDD" id="cd01949">
    <property type="entry name" value="GGDEF"/>
    <property type="match status" value="1"/>
</dbReference>
<feature type="transmembrane region" description="Helical" evidence="1">
    <location>
        <begin position="57"/>
        <end position="76"/>
    </location>
</feature>
<dbReference type="KEGG" id="ttu:TERTU_4619"/>
<dbReference type="AlphaFoldDB" id="C5BJX5"/>
<keyword evidence="1" id="KW-0812">Transmembrane</keyword>
<organism evidence="3 4">
    <name type="scientific">Teredinibacter turnerae (strain ATCC 39867 / T7901)</name>
    <dbReference type="NCBI Taxonomy" id="377629"/>
    <lineage>
        <taxon>Bacteria</taxon>
        <taxon>Pseudomonadati</taxon>
        <taxon>Pseudomonadota</taxon>
        <taxon>Gammaproteobacteria</taxon>
        <taxon>Cellvibrionales</taxon>
        <taxon>Cellvibrionaceae</taxon>
        <taxon>Teredinibacter</taxon>
    </lineage>
</organism>
<dbReference type="PANTHER" id="PTHR33121:SF71">
    <property type="entry name" value="OXYGEN SENSOR PROTEIN DOSP"/>
    <property type="match status" value="1"/>
</dbReference>
<keyword evidence="1" id="KW-0472">Membrane</keyword>
<dbReference type="OrthoDB" id="5914567at2"/>
<name>C5BJX5_TERTT</name>
<protein>
    <submittedName>
        <fullName evidence="3">Ggdef domain protein</fullName>
    </submittedName>
</protein>
<dbReference type="NCBIfam" id="TIGR00254">
    <property type="entry name" value="GGDEF"/>
    <property type="match status" value="1"/>
</dbReference>
<dbReference type="SUPFAM" id="SSF55073">
    <property type="entry name" value="Nucleotide cyclase"/>
    <property type="match status" value="1"/>
</dbReference>
<evidence type="ECO:0000313" key="4">
    <source>
        <dbReference type="Proteomes" id="UP000009080"/>
    </source>
</evidence>
<sequence>MSFSDLLSFSSGRPSLTAPRKRSGIYGVIAVVFVTTVVAAVQQGFTKTGAEINWVDVGGEGATCIAGLAWLYFVIAWRPAGPVTQWLSAGFALLSYGFFLDLLDEFIRFSHTGWGQSMESIVTPVAIMVLTIAALLLHQEQRILRRQQQRREANFRNHQAIDPITDLYNADYCRQTLAAAIEADEPLALWLVDIENFDHINRQFDFAVGDAVLNRVAATLVASVPRDSLVCRYAGDRFIALTRQRELALCLSQTLRDLLNNAMTLALFDAAGREVPCGVRVASVTPGDGETADAVLLRANQLLQAQKYSGDQ</sequence>
<dbReference type="PANTHER" id="PTHR33121">
    <property type="entry name" value="CYCLIC DI-GMP PHOSPHODIESTERASE PDEF"/>
    <property type="match status" value="1"/>
</dbReference>
<keyword evidence="4" id="KW-1185">Reference proteome</keyword>
<feature type="domain" description="GGDEF" evidence="2">
    <location>
        <begin position="185"/>
        <end position="312"/>
    </location>
</feature>
<dbReference type="SMART" id="SM00267">
    <property type="entry name" value="GGDEF"/>
    <property type="match status" value="1"/>
</dbReference>
<evidence type="ECO:0000259" key="2">
    <source>
        <dbReference type="PROSITE" id="PS50887"/>
    </source>
</evidence>
<dbReference type="EMBL" id="CP001614">
    <property type="protein sequence ID" value="ACR10651.1"/>
    <property type="molecule type" value="Genomic_DNA"/>
</dbReference>
<feature type="transmembrane region" description="Helical" evidence="1">
    <location>
        <begin position="23"/>
        <end position="45"/>
    </location>
</feature>
<dbReference type="STRING" id="377629.TERTU_4619"/>
<dbReference type="Proteomes" id="UP000009080">
    <property type="component" value="Chromosome"/>
</dbReference>
<accession>C5BJX5</accession>
<keyword evidence="1" id="KW-1133">Transmembrane helix</keyword>
<gene>
    <name evidence="3" type="ordered locus">TERTU_4619</name>
</gene>
<dbReference type="InterPro" id="IPR000160">
    <property type="entry name" value="GGDEF_dom"/>
</dbReference>
<dbReference type="GO" id="GO:0071111">
    <property type="term" value="F:cyclic-guanylate-specific phosphodiesterase activity"/>
    <property type="evidence" value="ECO:0007669"/>
    <property type="project" value="InterPro"/>
</dbReference>
<dbReference type="HOGENOM" id="CLU_070527_0_0_6"/>
<dbReference type="InterPro" id="IPR050706">
    <property type="entry name" value="Cyclic-di-GMP_PDE-like"/>
</dbReference>
<dbReference type="InterPro" id="IPR043128">
    <property type="entry name" value="Rev_trsase/Diguanyl_cyclase"/>
</dbReference>
<feature type="transmembrane region" description="Helical" evidence="1">
    <location>
        <begin position="83"/>
        <end position="100"/>
    </location>
</feature>
<reference evidence="3 4" key="1">
    <citation type="journal article" date="2009" name="PLoS ONE">
        <title>The complete genome of Teredinibacter turnerae T7901: an intracellular endosymbiont of marine wood-boring bivalves (shipworms).</title>
        <authorList>
            <person name="Yang J.C."/>
            <person name="Madupu R."/>
            <person name="Durkin A.S."/>
            <person name="Ekborg N.A."/>
            <person name="Pedamallu C.S."/>
            <person name="Hostetler J.B."/>
            <person name="Radune D."/>
            <person name="Toms B.S."/>
            <person name="Henrissat B."/>
            <person name="Coutinho P.M."/>
            <person name="Schwarz S."/>
            <person name="Field L."/>
            <person name="Trindade-Silva A.E."/>
            <person name="Soares C.A.G."/>
            <person name="Elshahawi S."/>
            <person name="Hanora A."/>
            <person name="Schmidt E.W."/>
            <person name="Haygood M.G."/>
            <person name="Posfai J."/>
            <person name="Benner J."/>
            <person name="Madinger C."/>
            <person name="Nove J."/>
            <person name="Anton B."/>
            <person name="Chaudhary K."/>
            <person name="Foster J."/>
            <person name="Holman A."/>
            <person name="Kumar S."/>
            <person name="Lessard P.A."/>
            <person name="Luyten Y.A."/>
            <person name="Slatko B."/>
            <person name="Wood N."/>
            <person name="Wu B."/>
            <person name="Teplitski M."/>
            <person name="Mougous J.D."/>
            <person name="Ward N."/>
            <person name="Eisen J.A."/>
            <person name="Badger J.H."/>
            <person name="Distel D.L."/>
        </authorList>
    </citation>
    <scope>NUCLEOTIDE SEQUENCE [LARGE SCALE GENOMIC DNA]</scope>
    <source>
        <strain evidence="4">ATCC 39867 / T7901</strain>
    </source>
</reference>
<dbReference type="RefSeq" id="WP_012779323.1">
    <property type="nucleotide sequence ID" value="NC_012997.1"/>
</dbReference>
<evidence type="ECO:0000256" key="1">
    <source>
        <dbReference type="SAM" id="Phobius"/>
    </source>
</evidence>
<proteinExistence type="predicted"/>
<dbReference type="InterPro" id="IPR029787">
    <property type="entry name" value="Nucleotide_cyclase"/>
</dbReference>
<dbReference type="Pfam" id="PF00990">
    <property type="entry name" value="GGDEF"/>
    <property type="match status" value="1"/>
</dbReference>
<dbReference type="Gene3D" id="3.30.70.270">
    <property type="match status" value="1"/>
</dbReference>